<dbReference type="FunFam" id="3.30.70.270:FF:000001">
    <property type="entry name" value="Diguanylate cyclase domain protein"/>
    <property type="match status" value="1"/>
</dbReference>
<dbReference type="GO" id="GO:1902201">
    <property type="term" value="P:negative regulation of bacterial-type flagellum-dependent cell motility"/>
    <property type="evidence" value="ECO:0007669"/>
    <property type="project" value="TreeGrafter"/>
</dbReference>
<dbReference type="Gene3D" id="3.30.70.270">
    <property type="match status" value="1"/>
</dbReference>
<feature type="transmembrane region" description="Helical" evidence="3">
    <location>
        <begin position="283"/>
        <end position="302"/>
    </location>
</feature>
<proteinExistence type="predicted"/>
<dbReference type="AlphaFoldDB" id="A0A1S7LQQ6"/>
<organism evidence="5">
    <name type="scientific">Magnetococcus massalia (strain MO-1)</name>
    <dbReference type="NCBI Taxonomy" id="451514"/>
    <lineage>
        <taxon>Bacteria</taxon>
        <taxon>Pseudomonadati</taxon>
        <taxon>Pseudomonadota</taxon>
        <taxon>Magnetococcia</taxon>
        <taxon>Magnetococcales</taxon>
        <taxon>Magnetococcaceae</taxon>
        <taxon>Magnetococcus</taxon>
    </lineage>
</organism>
<dbReference type="PROSITE" id="PS50887">
    <property type="entry name" value="GGDEF"/>
    <property type="match status" value="1"/>
</dbReference>
<dbReference type="InterPro" id="IPR050469">
    <property type="entry name" value="Diguanylate_Cyclase"/>
</dbReference>
<dbReference type="InterPro" id="IPR043128">
    <property type="entry name" value="Rev_trsase/Diguanyl_cyclase"/>
</dbReference>
<dbReference type="InterPro" id="IPR029151">
    <property type="entry name" value="Sensor-like_sf"/>
</dbReference>
<protein>
    <recommendedName>
        <fullName evidence="1">diguanylate cyclase</fullName>
        <ecNumber evidence="1">2.7.7.65</ecNumber>
    </recommendedName>
</protein>
<dbReference type="PANTHER" id="PTHR45138">
    <property type="entry name" value="REGULATORY COMPONENTS OF SENSORY TRANSDUCTION SYSTEM"/>
    <property type="match status" value="1"/>
</dbReference>
<dbReference type="GO" id="GO:0043709">
    <property type="term" value="P:cell adhesion involved in single-species biofilm formation"/>
    <property type="evidence" value="ECO:0007669"/>
    <property type="project" value="TreeGrafter"/>
</dbReference>
<dbReference type="NCBIfam" id="TIGR00254">
    <property type="entry name" value="GGDEF"/>
    <property type="match status" value="1"/>
</dbReference>
<dbReference type="SUPFAM" id="SSF55073">
    <property type="entry name" value="Nucleotide cyclase"/>
    <property type="match status" value="1"/>
</dbReference>
<dbReference type="Pfam" id="PF14827">
    <property type="entry name" value="dCache_3"/>
    <property type="match status" value="1"/>
</dbReference>
<dbReference type="GO" id="GO:0005886">
    <property type="term" value="C:plasma membrane"/>
    <property type="evidence" value="ECO:0007669"/>
    <property type="project" value="TreeGrafter"/>
</dbReference>
<keyword evidence="3" id="KW-0812">Transmembrane</keyword>
<gene>
    <name evidence="5" type="ORF">MAGMO_3988</name>
</gene>
<dbReference type="Pfam" id="PF00990">
    <property type="entry name" value="GGDEF"/>
    <property type="match status" value="1"/>
</dbReference>
<dbReference type="SUPFAM" id="SSF103190">
    <property type="entry name" value="Sensory domain-like"/>
    <property type="match status" value="1"/>
</dbReference>
<dbReference type="InterPro" id="IPR029787">
    <property type="entry name" value="Nucleotide_cyclase"/>
</dbReference>
<dbReference type="PANTHER" id="PTHR45138:SF9">
    <property type="entry name" value="DIGUANYLATE CYCLASE DGCM-RELATED"/>
    <property type="match status" value="1"/>
</dbReference>
<dbReference type="InterPro" id="IPR029150">
    <property type="entry name" value="dCache_3"/>
</dbReference>
<accession>A0A1S7LQQ6</accession>
<dbReference type="GO" id="GO:0052621">
    <property type="term" value="F:diguanylate cyclase activity"/>
    <property type="evidence" value="ECO:0007669"/>
    <property type="project" value="UniProtKB-EC"/>
</dbReference>
<name>A0A1S7LQQ6_MAGMO</name>
<evidence type="ECO:0000256" key="2">
    <source>
        <dbReference type="ARBA" id="ARBA00034247"/>
    </source>
</evidence>
<sequence length="489" mass="55859">MPFLIGMVLIGLLSLGTIYTLQSAHQETLLRTKLTEAQAIYQARIDEEAAILHGYLTALEVNENLQTLFTARNRATLLAKTQSTYQQLNQLFGITHLYFIKPDKRVFLRVHKPTKRDDLITRHTLLKTVRTQKSFHGVEFGMLHHLTLRVVHPWIVNGELLGYLELGKEVDHLLPMIKRLIDADLTILVNKQQLHQQFGSDPKLYRQWKELARYYAIGSTMNPLPEGINQFLQECADGEIWRGNFGYSTHAGSIPLQDAAGIKIGKIMVVTNSHKSDAEQLEILLSSTLFIAIIVLLMYAVHNRYALRLQEKLDSHHKQLEALSICDELTRLYNRRYFNNVLPTELQRLRREGGYLLLLIMDVDHFKAYNDHYGHPAGDEVLARIGKVLRETLQRGGDYTFRIGGEEFSLLCRCQSKEEGAHIAERVRRLIERLDMEHLHNGPEGRVTLSVGGVCTQGSEDVEYAALYKQADTALYRAKEAGRNRVELA</sequence>
<evidence type="ECO:0000313" key="5">
    <source>
        <dbReference type="EMBL" id="CRH08116.1"/>
    </source>
</evidence>
<evidence type="ECO:0000256" key="1">
    <source>
        <dbReference type="ARBA" id="ARBA00012528"/>
    </source>
</evidence>
<dbReference type="InterPro" id="IPR000160">
    <property type="entry name" value="GGDEF_dom"/>
</dbReference>
<dbReference type="CDD" id="cd01949">
    <property type="entry name" value="GGDEF"/>
    <property type="match status" value="1"/>
</dbReference>
<evidence type="ECO:0000259" key="4">
    <source>
        <dbReference type="PROSITE" id="PS50887"/>
    </source>
</evidence>
<dbReference type="EC" id="2.7.7.65" evidence="1"/>
<keyword evidence="3" id="KW-0472">Membrane</keyword>
<keyword evidence="3" id="KW-1133">Transmembrane helix</keyword>
<evidence type="ECO:0000256" key="3">
    <source>
        <dbReference type="SAM" id="Phobius"/>
    </source>
</evidence>
<comment type="catalytic activity">
    <reaction evidence="2">
        <text>2 GTP = 3',3'-c-di-GMP + 2 diphosphate</text>
        <dbReference type="Rhea" id="RHEA:24898"/>
        <dbReference type="ChEBI" id="CHEBI:33019"/>
        <dbReference type="ChEBI" id="CHEBI:37565"/>
        <dbReference type="ChEBI" id="CHEBI:58805"/>
        <dbReference type="EC" id="2.7.7.65"/>
    </reaction>
</comment>
<dbReference type="EMBL" id="LO017727">
    <property type="protein sequence ID" value="CRH08116.1"/>
    <property type="molecule type" value="Genomic_DNA"/>
</dbReference>
<reference evidence="5" key="1">
    <citation type="submission" date="2015-04" db="EMBL/GenBank/DDBJ databases">
        <authorList>
            <person name="Syromyatnikov M.Y."/>
            <person name="Popov V.N."/>
        </authorList>
    </citation>
    <scope>NUCLEOTIDE SEQUENCE</scope>
    <source>
        <strain evidence="5">MO-1</strain>
    </source>
</reference>
<feature type="domain" description="GGDEF" evidence="4">
    <location>
        <begin position="354"/>
        <end position="489"/>
    </location>
</feature>
<dbReference type="SMART" id="SM00267">
    <property type="entry name" value="GGDEF"/>
    <property type="match status" value="1"/>
</dbReference>